<reference evidence="4 5" key="1">
    <citation type="journal article" date="2024" name="Insects">
        <title>An Improved Chromosome-Level Genome Assembly of the Firefly Pyrocoelia pectoralis.</title>
        <authorList>
            <person name="Fu X."/>
            <person name="Meyer-Rochow V.B."/>
            <person name="Ballantyne L."/>
            <person name="Zhu X."/>
        </authorList>
    </citation>
    <scope>NUCLEOTIDE SEQUENCE [LARGE SCALE GENOMIC DNA]</scope>
    <source>
        <strain evidence="4">XCY_ONT2</strain>
    </source>
</reference>
<sequence length="148" mass="16863">MSAKIIYRQFDNEVLVAHNNYRARHGVPPLVLNPTISKFSQSWAEYLSTQTNVTHSGKYGENIYRAWSLPSNFELKGNVPVDRWYAEIANYTFNQEPTKKGTGHFTQLIWKDSKEIGVGKVKVWVVVNYSSPGNYPGQYVANVPPPRT</sequence>
<feature type="domain" description="SCP" evidence="3">
    <location>
        <begin position="9"/>
        <end position="137"/>
    </location>
</feature>
<proteinExistence type="predicted"/>
<dbReference type="InterPro" id="IPR035940">
    <property type="entry name" value="CAP_sf"/>
</dbReference>
<evidence type="ECO:0000259" key="3">
    <source>
        <dbReference type="SMART" id="SM00198"/>
    </source>
</evidence>
<dbReference type="SUPFAM" id="SSF55797">
    <property type="entry name" value="PR-1-like"/>
    <property type="match status" value="1"/>
</dbReference>
<dbReference type="InterPro" id="IPR034113">
    <property type="entry name" value="SCP_GAPR1-like"/>
</dbReference>
<dbReference type="PRINTS" id="PR00837">
    <property type="entry name" value="V5TPXLIKE"/>
</dbReference>
<dbReference type="PROSITE" id="PS01009">
    <property type="entry name" value="CRISP_1"/>
    <property type="match status" value="1"/>
</dbReference>
<protein>
    <recommendedName>
        <fullName evidence="3">SCP domain-containing protein</fullName>
    </recommendedName>
</protein>
<dbReference type="Gene3D" id="3.40.33.10">
    <property type="entry name" value="CAP"/>
    <property type="match status" value="1"/>
</dbReference>
<dbReference type="GO" id="GO:0005576">
    <property type="term" value="C:extracellular region"/>
    <property type="evidence" value="ECO:0007669"/>
    <property type="project" value="UniProtKB-SubCell"/>
</dbReference>
<gene>
    <name evidence="4" type="ORF">RI129_010807</name>
</gene>
<evidence type="ECO:0000256" key="2">
    <source>
        <dbReference type="ARBA" id="ARBA00022525"/>
    </source>
</evidence>
<dbReference type="Proteomes" id="UP001329430">
    <property type="component" value="Chromosome 8"/>
</dbReference>
<accession>A0AAN7ZGT1</accession>
<dbReference type="PANTHER" id="PTHR10334">
    <property type="entry name" value="CYSTEINE-RICH SECRETORY PROTEIN-RELATED"/>
    <property type="match status" value="1"/>
</dbReference>
<dbReference type="FunFam" id="3.40.33.10:FF:000002">
    <property type="entry name" value="Golgi-associated plant pathogenesis-related protein 1"/>
    <property type="match status" value="1"/>
</dbReference>
<organism evidence="4 5">
    <name type="scientific">Pyrocoelia pectoralis</name>
    <dbReference type="NCBI Taxonomy" id="417401"/>
    <lineage>
        <taxon>Eukaryota</taxon>
        <taxon>Metazoa</taxon>
        <taxon>Ecdysozoa</taxon>
        <taxon>Arthropoda</taxon>
        <taxon>Hexapoda</taxon>
        <taxon>Insecta</taxon>
        <taxon>Pterygota</taxon>
        <taxon>Neoptera</taxon>
        <taxon>Endopterygota</taxon>
        <taxon>Coleoptera</taxon>
        <taxon>Polyphaga</taxon>
        <taxon>Elateriformia</taxon>
        <taxon>Elateroidea</taxon>
        <taxon>Lampyridae</taxon>
        <taxon>Lampyrinae</taxon>
        <taxon>Pyrocoelia</taxon>
    </lineage>
</organism>
<dbReference type="AlphaFoldDB" id="A0AAN7ZGT1"/>
<evidence type="ECO:0000256" key="1">
    <source>
        <dbReference type="ARBA" id="ARBA00004613"/>
    </source>
</evidence>
<dbReference type="InterPro" id="IPR018244">
    <property type="entry name" value="Allrgn_V5/Tpx1_CS"/>
</dbReference>
<dbReference type="EMBL" id="JAVRBK010000008">
    <property type="protein sequence ID" value="KAK5639996.1"/>
    <property type="molecule type" value="Genomic_DNA"/>
</dbReference>
<dbReference type="Pfam" id="PF00188">
    <property type="entry name" value="CAP"/>
    <property type="match status" value="1"/>
</dbReference>
<dbReference type="InterPro" id="IPR001283">
    <property type="entry name" value="CRISP-related"/>
</dbReference>
<dbReference type="SMART" id="SM00198">
    <property type="entry name" value="SCP"/>
    <property type="match status" value="1"/>
</dbReference>
<dbReference type="InterPro" id="IPR014044">
    <property type="entry name" value="CAP_dom"/>
</dbReference>
<name>A0AAN7ZGT1_9COLE</name>
<keyword evidence="5" id="KW-1185">Reference proteome</keyword>
<comment type="subcellular location">
    <subcellularLocation>
        <location evidence="1">Secreted</location>
    </subcellularLocation>
</comment>
<dbReference type="CDD" id="cd05382">
    <property type="entry name" value="CAP_GAPR1-like"/>
    <property type="match status" value="1"/>
</dbReference>
<comment type="caution">
    <text evidence="4">The sequence shown here is derived from an EMBL/GenBank/DDBJ whole genome shotgun (WGS) entry which is preliminary data.</text>
</comment>
<evidence type="ECO:0000313" key="5">
    <source>
        <dbReference type="Proteomes" id="UP001329430"/>
    </source>
</evidence>
<keyword evidence="2" id="KW-0964">Secreted</keyword>
<evidence type="ECO:0000313" key="4">
    <source>
        <dbReference type="EMBL" id="KAK5639996.1"/>
    </source>
</evidence>